<keyword evidence="4" id="KW-0175">Coiled coil</keyword>
<comment type="subcellular location">
    <subcellularLocation>
        <location evidence="1">Nucleus</location>
    </subcellularLocation>
</comment>
<dbReference type="GeneID" id="8045256"/>
<dbReference type="KEGG" id="cdu:CD36_10660"/>
<protein>
    <recommendedName>
        <fullName evidence="8">DNA damage checkpoint protein</fullName>
    </recommendedName>
</protein>
<accession>B9W9D7</accession>
<evidence type="ECO:0000313" key="5">
    <source>
        <dbReference type="CGD" id="CAL0000166075"/>
    </source>
</evidence>
<dbReference type="Proteomes" id="UP000002605">
    <property type="component" value="Chromosome 1"/>
</dbReference>
<dbReference type="CGD" id="CAL0000166075">
    <property type="gene designation" value="Cd36_10660"/>
</dbReference>
<dbReference type="AlphaFoldDB" id="B9W9D7"/>
<dbReference type="OrthoDB" id="4078000at2759"/>
<name>B9W9D7_CANDC</name>
<dbReference type="HOGENOM" id="CLU_402302_0_0_1"/>
<organism evidence="6 7">
    <name type="scientific">Candida dubliniensis (strain CD36 / ATCC MYA-646 / CBS 7987 / NCPF 3949 / NRRL Y-17841)</name>
    <name type="common">Yeast</name>
    <dbReference type="NCBI Taxonomy" id="573826"/>
    <lineage>
        <taxon>Eukaryota</taxon>
        <taxon>Fungi</taxon>
        <taxon>Dikarya</taxon>
        <taxon>Ascomycota</taxon>
        <taxon>Saccharomycotina</taxon>
        <taxon>Pichiomycetes</taxon>
        <taxon>Debaryomycetaceae</taxon>
        <taxon>Candida/Lodderomyces clade</taxon>
        <taxon>Candida</taxon>
    </lineage>
</organism>
<evidence type="ECO:0008006" key="8">
    <source>
        <dbReference type="Google" id="ProtNLM"/>
    </source>
</evidence>
<sequence length="730" mass="83826">MSSSDDDFDDDNDDVLLQDFLLGKTQIPENPTISQTQNPIPVKIPQIQQANTQAKKETILDDEVQAKLFQADGEIATLRAQLQQLQRQKQEEVSALKESFNTFKESSENQLSILKNAVQTLEDEKKFLNNELISKTAIKKRKTESLNKTTTSTSANEAKYLQQKSLKESVTEKTGTADSLILAQDGSQGKPIQKVIRLSSDSSLLIDQLWNHSIVGSKRTSFEYLNKICIDFDLELNSGLKIVKRTSLSSSIVEFLMMNKNNRLDKLIEIFTISTIQLVERLLQKKYILAIPFILSLIDCALSFRPAALTKSLIVLLLKRVSKITESLLFLLNSNLDEDDLVNYHDVPYQVMVLEKFIFLECLDLIERLVTLTTTFDIEFIKTVWHNPILPQNIITSCLPDNSERFRNTAQINVVFNIVELLVASVTEETFAYNDTNLDEKLILSLLKVFLIDIPVREEFMFYGLNRILGNNCDFLKIDSVIPKDHDHLNNYLIVIPQPIPFDIETPQQFRINMNHEYHLLILRLKIAELFLSLIITKQTFDFLYNKEHFKSLIRVIGFEQNHIAQSPRSKHVYLRLQLISMLVKIIDYLTQDLRDASELIYSELMYEIFVVFSRIAFGADSLSIDAHKLLVKIRNRPGGKSLPVFNKWCETRARQLNHVSLSDFKVEVVANVESDFANGLEFPYESETVELARNILNRFVDHDEAENLYVNMNAEDPHDSDDEGEMDLT</sequence>
<keyword evidence="2" id="KW-0227">DNA damage</keyword>
<dbReference type="GO" id="GO:0005634">
    <property type="term" value="C:nucleus"/>
    <property type="evidence" value="ECO:0007669"/>
    <property type="project" value="UniProtKB-SubCell"/>
</dbReference>
<gene>
    <name evidence="5" type="ordered locus">Cd36_10660</name>
    <name evidence="6" type="ORF">CD36_10660</name>
</gene>
<dbReference type="Pfam" id="PF09798">
    <property type="entry name" value="LCD1"/>
    <property type="match status" value="1"/>
</dbReference>
<evidence type="ECO:0000256" key="1">
    <source>
        <dbReference type="ARBA" id="ARBA00004123"/>
    </source>
</evidence>
<dbReference type="RefSeq" id="XP_002417708.1">
    <property type="nucleotide sequence ID" value="XM_002417663.1"/>
</dbReference>
<reference evidence="6 7" key="1">
    <citation type="journal article" date="2009" name="Genome Res.">
        <title>Comparative genomics of the fungal pathogens Candida dubliniensis and Candida albicans.</title>
        <authorList>
            <person name="Jackson A.P."/>
            <person name="Gamble J.A."/>
            <person name="Yeomans T."/>
            <person name="Moran G.P."/>
            <person name="Saunders D."/>
            <person name="Harris D."/>
            <person name="Aslett M."/>
            <person name="Barrell J.F."/>
            <person name="Butler G."/>
            <person name="Citiulo F."/>
            <person name="Coleman D.C."/>
            <person name="de Groot P.W.J."/>
            <person name="Goodwin T.J."/>
            <person name="Quail M.A."/>
            <person name="McQuillan J."/>
            <person name="Munro C.A."/>
            <person name="Pain A."/>
            <person name="Poulter R.T."/>
            <person name="Rajandream M.A."/>
            <person name="Renauld H."/>
            <person name="Spiering M.J."/>
            <person name="Tivey A."/>
            <person name="Gow N.A.R."/>
            <person name="Barrell B."/>
            <person name="Sullivan D.J."/>
            <person name="Berriman M."/>
        </authorList>
    </citation>
    <scope>NUCLEOTIDE SEQUENCE [LARGE SCALE GENOMIC DNA]</scope>
    <source>
        <strain evidence="7">CD36 / ATCC MYA-646 / CBS 7987 / NCPF 3949 / NRRL Y-17841</strain>
    </source>
</reference>
<dbReference type="eggNOG" id="ENOG502QQI0">
    <property type="taxonomic scope" value="Eukaryota"/>
</dbReference>
<evidence type="ECO:0000256" key="3">
    <source>
        <dbReference type="ARBA" id="ARBA00023242"/>
    </source>
</evidence>
<dbReference type="GO" id="GO:0000077">
    <property type="term" value="P:DNA damage checkpoint signaling"/>
    <property type="evidence" value="ECO:0007669"/>
    <property type="project" value="InterPro"/>
</dbReference>
<evidence type="ECO:0000313" key="7">
    <source>
        <dbReference type="Proteomes" id="UP000002605"/>
    </source>
</evidence>
<proteinExistence type="predicted"/>
<feature type="coiled-coil region" evidence="4">
    <location>
        <begin position="68"/>
        <end position="131"/>
    </location>
</feature>
<evidence type="ECO:0000313" key="6">
    <source>
        <dbReference type="EMBL" id="CAX45420.1"/>
    </source>
</evidence>
<dbReference type="VEuPathDB" id="FungiDB:CD36_10660"/>
<evidence type="ECO:0000256" key="4">
    <source>
        <dbReference type="SAM" id="Coils"/>
    </source>
</evidence>
<keyword evidence="3" id="KW-0539">Nucleus</keyword>
<dbReference type="EMBL" id="FM992688">
    <property type="protein sequence ID" value="CAX45420.1"/>
    <property type="molecule type" value="Genomic_DNA"/>
</dbReference>
<dbReference type="InterPro" id="IPR018622">
    <property type="entry name" value="DNA_damage_chkpnt_Lcd1"/>
</dbReference>
<evidence type="ECO:0000256" key="2">
    <source>
        <dbReference type="ARBA" id="ARBA00022763"/>
    </source>
</evidence>
<keyword evidence="7" id="KW-1185">Reference proteome</keyword>